<gene>
    <name evidence="2" type="ORF">K05K4_01980</name>
</gene>
<evidence type="ECO:0008006" key="3">
    <source>
        <dbReference type="Google" id="ProtNLM"/>
    </source>
</evidence>
<proteinExistence type="predicted"/>
<dbReference type="RefSeq" id="WP_086046460.1">
    <property type="nucleotide sequence ID" value="NZ_CP017889.1"/>
</dbReference>
<organism evidence="2">
    <name type="scientific">Vibrio alginolyticus</name>
    <dbReference type="NCBI Taxonomy" id="663"/>
    <lineage>
        <taxon>Bacteria</taxon>
        <taxon>Pseudomonadati</taxon>
        <taxon>Pseudomonadota</taxon>
        <taxon>Gammaproteobacteria</taxon>
        <taxon>Vibrionales</taxon>
        <taxon>Vibrionaceae</taxon>
        <taxon>Vibrio</taxon>
    </lineage>
</organism>
<dbReference type="EMBL" id="CP017902">
    <property type="protein sequence ID" value="ARP17094.1"/>
    <property type="molecule type" value="Genomic_DNA"/>
</dbReference>
<accession>A0A1W6UW37</accession>
<evidence type="ECO:0000256" key="1">
    <source>
        <dbReference type="SAM" id="SignalP"/>
    </source>
</evidence>
<feature type="signal peptide" evidence="1">
    <location>
        <begin position="1"/>
        <end position="22"/>
    </location>
</feature>
<protein>
    <recommendedName>
        <fullName evidence="3">YjbG polysaccharide synthesis-related protein</fullName>
    </recommendedName>
</protein>
<keyword evidence="1" id="KW-0732">Signal</keyword>
<sequence length="252" mass="28390">MSKQLITLLCLVMPLLSSYSLAQTETSTTQSLNVELLQVGKQLQFQGSARLESVLALASEHNVSLQYPLGTTLFDKSDRAEKTSTALKNSVLNQMIQHNLVAHPFYKFIKKQSFAPRALSAIDVDKIRLNKFDNPLLHGTYALATPLREEKVYYLGNLNNVYSVKDQAGIPLQRQIENLESNIDTLSKAPVLIYPDGHVVKPHHGAWLTTQYYLPPLTLVYVPFGDFEHSEMDQDIVRLLTQLIPNSTKRPQ</sequence>
<feature type="chain" id="PRO_5011905079" description="YjbG polysaccharide synthesis-related protein" evidence="1">
    <location>
        <begin position="23"/>
        <end position="252"/>
    </location>
</feature>
<reference evidence="2" key="1">
    <citation type="submission" date="2016-10" db="EMBL/GenBank/DDBJ databases">
        <title>The High Quality Genome of Vibrio alginolyticus K01M1.</title>
        <authorList>
            <person name="Wendling C."/>
            <person name="Chibani C.M."/>
            <person name="Hertel R."/>
            <person name="Sproer C."/>
            <person name="Bunk B."/>
            <person name="Overmann J."/>
            <person name="Roth O."/>
            <person name="Liesegang H."/>
        </authorList>
    </citation>
    <scope>NUCLEOTIDE SEQUENCE</scope>
    <source>
        <strain evidence="2">K05K4</strain>
    </source>
</reference>
<name>A0A1W6UW37_VIBAL</name>
<evidence type="ECO:0000313" key="2">
    <source>
        <dbReference type="EMBL" id="ARP17094.1"/>
    </source>
</evidence>
<dbReference type="AlphaFoldDB" id="A0A1W6UW37"/>